<proteinExistence type="predicted"/>
<sequence length="215" mass="22649">MDQDSVVLIIYSSGSGSDDEDDGDGDGDHDCDGDVRMQDSQVPIESDDRVVQETSSQHVHTDEADVPPPAEVKAQSHRADGNMLPMMTGYLDKFRPEFSLMACSRRPNLENCILESMKDDVYLMGKESESKTFLVDLRLKEIKLLEVVNIGKKDGSGGDSGGYGVGSRGSPIGGSLDVGSGSGSGVGNAGDDSAGSGGGKMTITANFIITFGFIN</sequence>
<dbReference type="EMBL" id="BSXS01012683">
    <property type="protein sequence ID" value="GMF02826.1"/>
    <property type="molecule type" value="Genomic_DNA"/>
</dbReference>
<organism evidence="1 2">
    <name type="scientific">Ambrosiozyma monospora</name>
    <name type="common">Yeast</name>
    <name type="synonym">Endomycopsis monosporus</name>
    <dbReference type="NCBI Taxonomy" id="43982"/>
    <lineage>
        <taxon>Eukaryota</taxon>
        <taxon>Fungi</taxon>
        <taxon>Dikarya</taxon>
        <taxon>Ascomycota</taxon>
        <taxon>Saccharomycotina</taxon>
        <taxon>Pichiomycetes</taxon>
        <taxon>Pichiales</taxon>
        <taxon>Pichiaceae</taxon>
        <taxon>Ambrosiozyma</taxon>
    </lineage>
</organism>
<gene>
    <name evidence="1" type="ORF">Amon02_001158000</name>
</gene>
<dbReference type="Proteomes" id="UP001165064">
    <property type="component" value="Unassembled WGS sequence"/>
</dbReference>
<name>A0ACB5U5U1_AMBMO</name>
<accession>A0ACB5U5U1</accession>
<reference evidence="1" key="1">
    <citation type="submission" date="2023-04" db="EMBL/GenBank/DDBJ databases">
        <title>Ambrosiozyma monospora NBRC 10751.</title>
        <authorList>
            <person name="Ichikawa N."/>
            <person name="Sato H."/>
            <person name="Tonouchi N."/>
        </authorList>
    </citation>
    <scope>NUCLEOTIDE SEQUENCE</scope>
    <source>
        <strain evidence="1">NBRC 10751</strain>
    </source>
</reference>
<evidence type="ECO:0000313" key="1">
    <source>
        <dbReference type="EMBL" id="GMF02826.1"/>
    </source>
</evidence>
<comment type="caution">
    <text evidence="1">The sequence shown here is derived from an EMBL/GenBank/DDBJ whole genome shotgun (WGS) entry which is preliminary data.</text>
</comment>
<evidence type="ECO:0000313" key="2">
    <source>
        <dbReference type="Proteomes" id="UP001165064"/>
    </source>
</evidence>
<keyword evidence="2" id="KW-1185">Reference proteome</keyword>
<protein>
    <submittedName>
        <fullName evidence="1">Unnamed protein product</fullName>
    </submittedName>
</protein>